<gene>
    <name evidence="1" type="ORF">SHI21_13080</name>
</gene>
<accession>A0ABU5VW15</accession>
<comment type="caution">
    <text evidence="1">The sequence shown here is derived from an EMBL/GenBank/DDBJ whole genome shotgun (WGS) entry which is preliminary data.</text>
</comment>
<dbReference type="EMBL" id="JAYGJQ010000002">
    <property type="protein sequence ID" value="MEA9357151.1"/>
    <property type="molecule type" value="Genomic_DNA"/>
</dbReference>
<reference evidence="1 2" key="1">
    <citation type="submission" date="2023-11" db="EMBL/GenBank/DDBJ databases">
        <title>A Novel Polar Bacteriovorax (B. antarcticus) Isolated from the Biocrust in Antarctica.</title>
        <authorList>
            <person name="Mun W."/>
            <person name="Choi S.Y."/>
            <person name="Mitchell R.J."/>
        </authorList>
    </citation>
    <scope>NUCLEOTIDE SEQUENCE [LARGE SCALE GENOMIC DNA]</scope>
    <source>
        <strain evidence="1 2">PP10</strain>
    </source>
</reference>
<organism evidence="1 2">
    <name type="scientific">Bacteriovorax antarcticus</name>
    <dbReference type="NCBI Taxonomy" id="3088717"/>
    <lineage>
        <taxon>Bacteria</taxon>
        <taxon>Pseudomonadati</taxon>
        <taxon>Bdellovibrionota</taxon>
        <taxon>Bacteriovoracia</taxon>
        <taxon>Bacteriovoracales</taxon>
        <taxon>Bacteriovoracaceae</taxon>
        <taxon>Bacteriovorax</taxon>
    </lineage>
</organism>
<name>A0ABU5VW15_9BACT</name>
<keyword evidence="2" id="KW-1185">Reference proteome</keyword>
<protein>
    <recommendedName>
        <fullName evidence="3">DUF3037 domain-containing protein</fullName>
    </recommendedName>
</protein>
<evidence type="ECO:0000313" key="1">
    <source>
        <dbReference type="EMBL" id="MEA9357151.1"/>
    </source>
</evidence>
<dbReference type="RefSeq" id="WP_323577045.1">
    <property type="nucleotide sequence ID" value="NZ_JAYGJQ010000002.1"/>
</dbReference>
<dbReference type="Proteomes" id="UP001302274">
    <property type="component" value="Unassembled WGS sequence"/>
</dbReference>
<evidence type="ECO:0008006" key="3">
    <source>
        <dbReference type="Google" id="ProtNLM"/>
    </source>
</evidence>
<proteinExistence type="predicted"/>
<evidence type="ECO:0000313" key="2">
    <source>
        <dbReference type="Proteomes" id="UP001302274"/>
    </source>
</evidence>
<sequence>MTEISNIGSLSMKGGRNDNFYFCLIEYFPDSKRWFLKSLLPVKEEEAADSNEAIHAWISNFNIKQLVVDFPLSKPVSESNNYDDQGVLKCSDNTLEIVQEKIKHLLDEDQRLVNENPKRYEQERNKADEIVYNRDIFSKETAHHLLSRSFKRRLKKGFLPYWNRSLDFWVWKYYYDQILELFNTSFDSFGNVSLMILFRFNYIKRQFPKDLEFFEANEQIILVELLRAKIILKKDISLLNDVDIGIEARLDTIKKIESKLDIFIYNHDLEILVKNPRAFDSFLLALAGQNVLQKKNVKLPDWTKPEDTKFIIPNFHLD</sequence>